<dbReference type="Pfam" id="PF06500">
    <property type="entry name" value="FrsA-like"/>
    <property type="match status" value="1"/>
</dbReference>
<dbReference type="GO" id="GO:0016787">
    <property type="term" value="F:hydrolase activity"/>
    <property type="evidence" value="ECO:0007669"/>
    <property type="project" value="UniProtKB-KW"/>
</dbReference>
<dbReference type="PANTHER" id="PTHR22946">
    <property type="entry name" value="DIENELACTONE HYDROLASE DOMAIN-CONTAINING PROTEIN-RELATED"/>
    <property type="match status" value="1"/>
</dbReference>
<dbReference type="Gene3D" id="3.40.50.1820">
    <property type="entry name" value="alpha/beta hydrolase"/>
    <property type="match status" value="1"/>
</dbReference>
<accession>A0ABX7F1Y6</accession>
<proteinExistence type="predicted"/>
<dbReference type="InterPro" id="IPR050261">
    <property type="entry name" value="FrsA_esterase"/>
</dbReference>
<organism evidence="2 3">
    <name type="scientific">Rhizobium rosettiformans</name>
    <dbReference type="NCBI Taxonomy" id="1368430"/>
    <lineage>
        <taxon>Bacteria</taxon>
        <taxon>Pseudomonadati</taxon>
        <taxon>Pseudomonadota</taxon>
        <taxon>Alphaproteobacteria</taxon>
        <taxon>Hyphomicrobiales</taxon>
        <taxon>Rhizobiaceae</taxon>
        <taxon>Rhizobium/Agrobacterium group</taxon>
        <taxon>Rhizobium</taxon>
    </lineage>
</organism>
<evidence type="ECO:0000313" key="3">
    <source>
        <dbReference type="Proteomes" id="UP000596351"/>
    </source>
</evidence>
<sequence length="379" mass="41646">MLMSAPTGELTGPRSLENAKAWMRDRLAKRIHPLGLTDPQATLQTMDTLEGLDGARWAKAWIATGNAFNAKADAFLSSGDTAAARDAYYQAYGFYFLGRFPCPNHPDKEESYRLELEAYAKFGALADPPIQPVSLPFDAPDALSNEIRFYLRKPAGVEKPPVVIMWGGVDAWKEEMTELSSQLVAAGIATIAMDNVGTGQSPIKARSNGEIQFAPVIDWVMQAADLDGSRIALIGRSFGGHWATKLAHLMPEKLRCAVNWGGGVHYMFQPEWVEASRYPDSYLMELVETRSRMLGARNDAEYVEGFRVLSLLDQGLLSQPCAPLLLVNGKEDKQCPIADIHLLLEHGSPKSVRLFPGGHMGFGPHTVPTIVSWVGNYLK</sequence>
<evidence type="ECO:0000313" key="2">
    <source>
        <dbReference type="EMBL" id="QRF54215.1"/>
    </source>
</evidence>
<geneLocation type="plasmid" evidence="2 3">
    <name>p1</name>
</geneLocation>
<gene>
    <name evidence="2" type="ORF">D4A92_22005</name>
</gene>
<protein>
    <submittedName>
        <fullName evidence="2">Alpha/beta hydrolase</fullName>
    </submittedName>
</protein>
<dbReference type="InterPro" id="IPR029058">
    <property type="entry name" value="AB_hydrolase_fold"/>
</dbReference>
<evidence type="ECO:0000256" key="1">
    <source>
        <dbReference type="ARBA" id="ARBA00022801"/>
    </source>
</evidence>
<dbReference type="Proteomes" id="UP000596351">
    <property type="component" value="Plasmid p1"/>
</dbReference>
<keyword evidence="1 2" id="KW-0378">Hydrolase</keyword>
<dbReference type="EMBL" id="CP032406">
    <property type="protein sequence ID" value="QRF54215.1"/>
    <property type="molecule type" value="Genomic_DNA"/>
</dbReference>
<dbReference type="SUPFAM" id="SSF53474">
    <property type="entry name" value="alpha/beta-Hydrolases"/>
    <property type="match status" value="1"/>
</dbReference>
<keyword evidence="3" id="KW-1185">Reference proteome</keyword>
<reference evidence="2 3" key="1">
    <citation type="submission" date="2018-09" db="EMBL/GenBank/DDBJ databases">
        <title>Rhizobium sp. MAE2-X.</title>
        <authorList>
            <person name="Lee Y."/>
            <person name="Jeon C.O."/>
        </authorList>
    </citation>
    <scope>NUCLEOTIDE SEQUENCE [LARGE SCALE GENOMIC DNA]</scope>
    <source>
        <strain evidence="2 3">MAE2-X</strain>
        <plasmid evidence="2 3">p1</plasmid>
    </source>
</reference>
<name>A0ABX7F1Y6_9HYPH</name>
<dbReference type="InterPro" id="IPR010520">
    <property type="entry name" value="FrsA-like"/>
</dbReference>
<keyword evidence="2" id="KW-0614">Plasmid</keyword>
<dbReference type="PANTHER" id="PTHR22946:SF12">
    <property type="entry name" value="CONIDIAL PIGMENT BIOSYNTHESIS PROTEIN AYG1 (AFU_ORTHOLOGUE AFUA_2G17550)"/>
    <property type="match status" value="1"/>
</dbReference>